<evidence type="ECO:0000256" key="1">
    <source>
        <dbReference type="SAM" id="Phobius"/>
    </source>
</evidence>
<keyword evidence="3" id="KW-1185">Reference proteome</keyword>
<dbReference type="RefSeq" id="WP_108887089.1">
    <property type="nucleotide sequence ID" value="NZ_OMOJ01000007.1"/>
</dbReference>
<keyword evidence="1" id="KW-0472">Membrane</keyword>
<sequence length="121" mass="12982">MSAAILTAFAVTFLAGPAIFAALMRLEPGLFRLTALALLALLAGASGMGLRTHEASWLPVTPEVATLLLLWLSWVIAVALVAMALRWRITQARPRRTITVLGLLATTLPWFGLATARLMTT</sequence>
<proteinExistence type="predicted"/>
<feature type="transmembrane region" description="Helical" evidence="1">
    <location>
        <begin position="97"/>
        <end position="119"/>
    </location>
</feature>
<reference evidence="3" key="1">
    <citation type="submission" date="2018-03" db="EMBL/GenBank/DDBJ databases">
        <authorList>
            <person name="Rodrigo-Torres L."/>
            <person name="Arahal R. D."/>
            <person name="Lucena T."/>
        </authorList>
    </citation>
    <scope>NUCLEOTIDE SEQUENCE [LARGE SCALE GENOMIC DNA]</scope>
    <source>
        <strain evidence="3">CECT 8871</strain>
    </source>
</reference>
<evidence type="ECO:0000313" key="3">
    <source>
        <dbReference type="Proteomes" id="UP000244904"/>
    </source>
</evidence>
<feature type="transmembrane region" description="Helical" evidence="1">
    <location>
        <begin position="6"/>
        <end position="23"/>
    </location>
</feature>
<dbReference type="EMBL" id="OMOJ01000007">
    <property type="protein sequence ID" value="SPF81241.1"/>
    <property type="molecule type" value="Genomic_DNA"/>
</dbReference>
<gene>
    <name evidence="2" type="ORF">PRI8871_03063</name>
</gene>
<keyword evidence="1" id="KW-0812">Transmembrane</keyword>
<dbReference type="Proteomes" id="UP000244904">
    <property type="component" value="Unassembled WGS sequence"/>
</dbReference>
<accession>A0A2R8AYX8</accession>
<dbReference type="AlphaFoldDB" id="A0A2R8AYX8"/>
<dbReference type="OrthoDB" id="7868004at2"/>
<evidence type="ECO:0000313" key="2">
    <source>
        <dbReference type="EMBL" id="SPF81241.1"/>
    </source>
</evidence>
<feature type="transmembrane region" description="Helical" evidence="1">
    <location>
        <begin position="64"/>
        <end position="85"/>
    </location>
</feature>
<feature type="transmembrane region" description="Helical" evidence="1">
    <location>
        <begin position="30"/>
        <end position="52"/>
    </location>
</feature>
<keyword evidence="1" id="KW-1133">Transmembrane helix</keyword>
<protein>
    <submittedName>
        <fullName evidence="2">Uncharacterized protein</fullName>
    </submittedName>
</protein>
<organism evidence="2 3">
    <name type="scientific">Pseudoprimorskyibacter insulae</name>
    <dbReference type="NCBI Taxonomy" id="1695997"/>
    <lineage>
        <taxon>Bacteria</taxon>
        <taxon>Pseudomonadati</taxon>
        <taxon>Pseudomonadota</taxon>
        <taxon>Alphaproteobacteria</taxon>
        <taxon>Rhodobacterales</taxon>
        <taxon>Paracoccaceae</taxon>
        <taxon>Pseudoprimorskyibacter</taxon>
    </lineage>
</organism>
<name>A0A2R8AYX8_9RHOB</name>